<evidence type="ECO:0000313" key="2">
    <source>
        <dbReference type="Proteomes" id="UP000799537"/>
    </source>
</evidence>
<organism evidence="1 2">
    <name type="scientific">Zasmidium cellare ATCC 36951</name>
    <dbReference type="NCBI Taxonomy" id="1080233"/>
    <lineage>
        <taxon>Eukaryota</taxon>
        <taxon>Fungi</taxon>
        <taxon>Dikarya</taxon>
        <taxon>Ascomycota</taxon>
        <taxon>Pezizomycotina</taxon>
        <taxon>Dothideomycetes</taxon>
        <taxon>Dothideomycetidae</taxon>
        <taxon>Mycosphaerellales</taxon>
        <taxon>Mycosphaerellaceae</taxon>
        <taxon>Zasmidium</taxon>
    </lineage>
</organism>
<evidence type="ECO:0008006" key="3">
    <source>
        <dbReference type="Google" id="ProtNLM"/>
    </source>
</evidence>
<dbReference type="GeneID" id="54558592"/>
<reference evidence="1" key="1">
    <citation type="journal article" date="2020" name="Stud. Mycol.">
        <title>101 Dothideomycetes genomes: a test case for predicting lifestyles and emergence of pathogens.</title>
        <authorList>
            <person name="Haridas S."/>
            <person name="Albert R."/>
            <person name="Binder M."/>
            <person name="Bloem J."/>
            <person name="Labutti K."/>
            <person name="Salamov A."/>
            <person name="Andreopoulos B."/>
            <person name="Baker S."/>
            <person name="Barry K."/>
            <person name="Bills G."/>
            <person name="Bluhm B."/>
            <person name="Cannon C."/>
            <person name="Castanera R."/>
            <person name="Culley D."/>
            <person name="Daum C."/>
            <person name="Ezra D."/>
            <person name="Gonzalez J."/>
            <person name="Henrissat B."/>
            <person name="Kuo A."/>
            <person name="Liang C."/>
            <person name="Lipzen A."/>
            <person name="Lutzoni F."/>
            <person name="Magnuson J."/>
            <person name="Mondo S."/>
            <person name="Nolan M."/>
            <person name="Ohm R."/>
            <person name="Pangilinan J."/>
            <person name="Park H.-J."/>
            <person name="Ramirez L."/>
            <person name="Alfaro M."/>
            <person name="Sun H."/>
            <person name="Tritt A."/>
            <person name="Yoshinaga Y."/>
            <person name="Zwiers L.-H."/>
            <person name="Turgeon B."/>
            <person name="Goodwin S."/>
            <person name="Spatafora J."/>
            <person name="Crous P."/>
            <person name="Grigoriev I."/>
        </authorList>
    </citation>
    <scope>NUCLEOTIDE SEQUENCE</scope>
    <source>
        <strain evidence="1">ATCC 36951</strain>
    </source>
</reference>
<proteinExistence type="predicted"/>
<protein>
    <recommendedName>
        <fullName evidence="3">SnoaL-like domain-containing protein</fullName>
    </recommendedName>
</protein>
<sequence>MSKITIDTTPLHAFHPTTLLSHPLPTPTIHLLDTFFSTVDSLPTHPENSQTFTKIFTPTGTWKTPSAAFVGHAALATSGTDWEFLRTLKFFRHYVDKVYALDESGRDLMVHGRIEAETVEGEKGEVVYGAKVDVEGEGMRLGFFQGWSSRV</sequence>
<accession>A0A6A6CVP6</accession>
<dbReference type="EMBL" id="ML993587">
    <property type="protein sequence ID" value="KAF2169882.1"/>
    <property type="molecule type" value="Genomic_DNA"/>
</dbReference>
<dbReference type="AlphaFoldDB" id="A0A6A6CVP6"/>
<gene>
    <name evidence="1" type="ORF">M409DRAFT_20295</name>
</gene>
<dbReference type="Proteomes" id="UP000799537">
    <property type="component" value="Unassembled WGS sequence"/>
</dbReference>
<evidence type="ECO:0000313" key="1">
    <source>
        <dbReference type="EMBL" id="KAF2169882.1"/>
    </source>
</evidence>
<keyword evidence="2" id="KW-1185">Reference proteome</keyword>
<dbReference type="OrthoDB" id="10404769at2759"/>
<name>A0A6A6CVP6_ZASCE</name>
<dbReference type="RefSeq" id="XP_033670771.1">
    <property type="nucleotide sequence ID" value="XM_033805320.1"/>
</dbReference>